<dbReference type="EMBL" id="JBHRTR010000031">
    <property type="protein sequence ID" value="MFC3229185.1"/>
    <property type="molecule type" value="Genomic_DNA"/>
</dbReference>
<protein>
    <recommendedName>
        <fullName evidence="1">Extradiol ring-cleavage dioxygenase class III enzyme subunit B domain-containing protein</fullName>
    </recommendedName>
</protein>
<proteinExistence type="predicted"/>
<accession>A0ABV7L485</accession>
<dbReference type="Gene3D" id="3.40.830.10">
    <property type="entry name" value="LigB-like"/>
    <property type="match status" value="1"/>
</dbReference>
<reference evidence="3" key="1">
    <citation type="journal article" date="2019" name="Int. J. Syst. Evol. Microbiol.">
        <title>The Global Catalogue of Microorganisms (GCM) 10K type strain sequencing project: providing services to taxonomists for standard genome sequencing and annotation.</title>
        <authorList>
            <consortium name="The Broad Institute Genomics Platform"/>
            <consortium name="The Broad Institute Genome Sequencing Center for Infectious Disease"/>
            <person name="Wu L."/>
            <person name="Ma J."/>
        </authorList>
    </citation>
    <scope>NUCLEOTIDE SEQUENCE [LARGE SCALE GENOMIC DNA]</scope>
    <source>
        <strain evidence="3">KCTC 42964</strain>
    </source>
</reference>
<comment type="caution">
    <text evidence="2">The sequence shown here is derived from an EMBL/GenBank/DDBJ whole genome shotgun (WGS) entry which is preliminary data.</text>
</comment>
<organism evidence="2 3">
    <name type="scientific">Marinibaculum pumilum</name>
    <dbReference type="NCBI Taxonomy" id="1766165"/>
    <lineage>
        <taxon>Bacteria</taxon>
        <taxon>Pseudomonadati</taxon>
        <taxon>Pseudomonadota</taxon>
        <taxon>Alphaproteobacteria</taxon>
        <taxon>Rhodospirillales</taxon>
        <taxon>Rhodospirillaceae</taxon>
        <taxon>Marinibaculum</taxon>
    </lineage>
</organism>
<keyword evidence="3" id="KW-1185">Reference proteome</keyword>
<dbReference type="InterPro" id="IPR004183">
    <property type="entry name" value="Xdiol_dOase_suB"/>
</dbReference>
<sequence>MARITAAFGSSHSPMLNAELEEWSRFVELDRSRAFTDHDGRDCSYDQLLAAVPRDSGRHVAPAEMARRHRQSRTAMATLQGHIEDAKLDVLLIVGDDQMEMFQTDNMPAFGIFYGPSIRNRARQALPPGADPARDVQAWAKRLRGRYFEDADTDYPCHAALALHLIEGLIERGFDVSAIGRLREDQGEGHAFAFIHRRYLAGSGLPVVPVFLNTYFPPNQPTPRRCVEIGRALAALAESFPEDLRIGLLASGGLSHFYVDDDLDAGVMAALRNGDLDYLAGLDPRMLRYGSSEIRNWIAVAGALDGTSLSLRWMDYVPGYRTPAKTGTGLCFAAWM</sequence>
<dbReference type="RefSeq" id="WP_379903151.1">
    <property type="nucleotide sequence ID" value="NZ_JBHRTR010000031.1"/>
</dbReference>
<evidence type="ECO:0000259" key="1">
    <source>
        <dbReference type="Pfam" id="PF02900"/>
    </source>
</evidence>
<gene>
    <name evidence="2" type="ORF">ACFOGJ_18205</name>
</gene>
<evidence type="ECO:0000313" key="2">
    <source>
        <dbReference type="EMBL" id="MFC3229185.1"/>
    </source>
</evidence>
<evidence type="ECO:0000313" key="3">
    <source>
        <dbReference type="Proteomes" id="UP001595528"/>
    </source>
</evidence>
<dbReference type="Proteomes" id="UP001595528">
    <property type="component" value="Unassembled WGS sequence"/>
</dbReference>
<dbReference type="SUPFAM" id="SSF53213">
    <property type="entry name" value="LigB-like"/>
    <property type="match status" value="1"/>
</dbReference>
<name>A0ABV7L485_9PROT</name>
<dbReference type="Pfam" id="PF02900">
    <property type="entry name" value="LigB"/>
    <property type="match status" value="1"/>
</dbReference>
<feature type="domain" description="Extradiol ring-cleavage dioxygenase class III enzyme subunit B" evidence="1">
    <location>
        <begin position="147"/>
        <end position="307"/>
    </location>
</feature>